<keyword evidence="2" id="KW-0472">Membrane</keyword>
<feature type="domain" description="SCP" evidence="3">
    <location>
        <begin position="45"/>
        <end position="160"/>
    </location>
</feature>
<dbReference type="PANTHER" id="PTHR31157">
    <property type="entry name" value="SCP DOMAIN-CONTAINING PROTEIN"/>
    <property type="match status" value="1"/>
</dbReference>
<dbReference type="Gene3D" id="3.40.33.10">
    <property type="entry name" value="CAP"/>
    <property type="match status" value="1"/>
</dbReference>
<keyword evidence="2" id="KW-1133">Transmembrane helix</keyword>
<evidence type="ECO:0000256" key="1">
    <source>
        <dbReference type="SAM" id="MobiDB-lite"/>
    </source>
</evidence>
<evidence type="ECO:0000259" key="3">
    <source>
        <dbReference type="Pfam" id="PF00188"/>
    </source>
</evidence>
<reference evidence="4 5" key="1">
    <citation type="submission" date="2010-03" db="EMBL/GenBank/DDBJ databases">
        <authorList>
            <consortium name="The Broad Institute Genome Sequencing Platform"/>
            <person name="Ward D."/>
            <person name="Earl A."/>
            <person name="Feldgarden M."/>
            <person name="Gevers D."/>
            <person name="Young S."/>
            <person name="Zeng Q."/>
            <person name="Koehrsen M."/>
            <person name="Alvarado L."/>
            <person name="Berlin A.M."/>
            <person name="Borenstein D."/>
            <person name="Chapman S.B."/>
            <person name="Chen Z."/>
            <person name="Engels R."/>
            <person name="Freedman E."/>
            <person name="Gellesch M."/>
            <person name="Goldberg J."/>
            <person name="Griggs A."/>
            <person name="Gujja S."/>
            <person name="Heilman E.R."/>
            <person name="Heiman D.I."/>
            <person name="Hepburn T.A."/>
            <person name="Howarth C."/>
            <person name="Jen D."/>
            <person name="Larson L."/>
            <person name="Mehta T."/>
            <person name="Park D."/>
            <person name="Pearson M."/>
            <person name="Richards J."/>
            <person name="Roberts A."/>
            <person name="Saif S."/>
            <person name="Shea T.D."/>
            <person name="Shenoy N."/>
            <person name="Sisk P."/>
            <person name="Stolte C."/>
            <person name="Sykes S.N."/>
            <person name="Walk T."/>
            <person name="White J."/>
            <person name="Yandava C."/>
            <person name="Izard J."/>
            <person name="Baranova O.V."/>
            <person name="Blanton J.M."/>
            <person name="Tanner A.C."/>
            <person name="Dewhirst F."/>
            <person name="Haas B."/>
            <person name="Nusbaum C."/>
            <person name="Birren B."/>
        </authorList>
    </citation>
    <scope>NUCLEOTIDE SEQUENCE [LARGE SCALE GENOMIC DNA]</scope>
    <source>
        <strain evidence="4 5">ATCC 29453</strain>
    </source>
</reference>
<dbReference type="Proteomes" id="UP000017813">
    <property type="component" value="Unassembled WGS sequence"/>
</dbReference>
<reference evidence="4 5" key="2">
    <citation type="submission" date="2011-10" db="EMBL/GenBank/DDBJ databases">
        <title>The Genome Sequence of Simonsiella muelleri ATCC 29453.</title>
        <authorList>
            <consortium name="The Broad Institute Genome Sequencing Platform"/>
            <consortium name="The Broad Institute Genome Sequencing Center for Infectious Disease"/>
            <person name="Earl A."/>
            <person name="Ward D."/>
            <person name="Feldgarden M."/>
            <person name="Gevers D."/>
            <person name="Izard J."/>
            <person name="Baranova O.V."/>
            <person name="Blanton J.M."/>
            <person name="Tanner A.C."/>
            <person name="Dewhirst F."/>
            <person name="Young S.K."/>
            <person name="Zeng Q."/>
            <person name="Gargeya S."/>
            <person name="Fitzgerald M."/>
            <person name="Haas B."/>
            <person name="Abouelleil A."/>
            <person name="Alvarado L."/>
            <person name="Arachchi H.M."/>
            <person name="Berlin A."/>
            <person name="Brown A."/>
            <person name="Chapman S.B."/>
            <person name="Chen Z."/>
            <person name="Dunbar C."/>
            <person name="Freedman E."/>
            <person name="Gearin G."/>
            <person name="Goldberg J."/>
            <person name="Griggs A."/>
            <person name="Gujja S."/>
            <person name="Heiman D."/>
            <person name="Howarth C."/>
            <person name="Larson L."/>
            <person name="Lui A."/>
            <person name="MacDonald P.J.P."/>
            <person name="Montmayeur A."/>
            <person name="Murphy C."/>
            <person name="Neiman D."/>
            <person name="Pearson M."/>
            <person name="Priest M."/>
            <person name="Roberts A."/>
            <person name="Saif S."/>
            <person name="Shea T."/>
            <person name="Shenoy N."/>
            <person name="Sisk P."/>
            <person name="Stolte C."/>
            <person name="Sykes S."/>
            <person name="Wortman J."/>
            <person name="Nusbaum C."/>
            <person name="Birren B."/>
        </authorList>
    </citation>
    <scope>NUCLEOTIDE SEQUENCE [LARGE SCALE GENOMIC DNA]</scope>
    <source>
        <strain evidence="4 5">ATCC 29453</strain>
    </source>
</reference>
<keyword evidence="5" id="KW-1185">Reference proteome</keyword>
<sequence length="331" mass="38053">MLENQSPIVRRLVMFWLPIMVVIGVFLYLSQTHYDAQKEAQYGLQRLNFWRRQAGLPVLERQAALEQAAQKHAQYLTHNPDGHDERNRSNPHFTGADPQERANAAGYPAAVSENLTISHFARSGKRSVDSLMTALYHRLSLLNPDQDEVGVAWARGKNSAFVLESGSSQDRQLCEQNHSVQAKYILTMICHNKKVEIHVNQAPIMQKMAVKYPIGSQIEPSYDGKEQPNPMPQADKTGNPISIAFYGETQPIQMISFKLFQDNQPINDVKILTASNDINRLLAETEFALFPMKSLEFDKDYRVEFAYRQNNQDKIEKWQFHTRKKKNIFEF</sequence>
<dbReference type="RefSeq" id="WP_002641146.1">
    <property type="nucleotide sequence ID" value="NZ_CP019448.1"/>
</dbReference>
<dbReference type="EMBL" id="ADCY02000004">
    <property type="protein sequence ID" value="EFG31827.1"/>
    <property type="molecule type" value="Genomic_DNA"/>
</dbReference>
<feature type="region of interest" description="Disordered" evidence="1">
    <location>
        <begin position="77"/>
        <end position="100"/>
    </location>
</feature>
<keyword evidence="2" id="KW-0812">Transmembrane</keyword>
<dbReference type="eggNOG" id="COG2340">
    <property type="taxonomic scope" value="Bacteria"/>
</dbReference>
<dbReference type="PANTHER" id="PTHR31157:SF1">
    <property type="entry name" value="SCP DOMAIN-CONTAINING PROTEIN"/>
    <property type="match status" value="1"/>
</dbReference>
<dbReference type="SUPFAM" id="SSF55797">
    <property type="entry name" value="PR-1-like"/>
    <property type="match status" value="1"/>
</dbReference>
<proteinExistence type="predicted"/>
<evidence type="ECO:0000313" key="5">
    <source>
        <dbReference type="Proteomes" id="UP000017813"/>
    </source>
</evidence>
<feature type="transmembrane region" description="Helical" evidence="2">
    <location>
        <begin position="12"/>
        <end position="29"/>
    </location>
</feature>
<dbReference type="CDD" id="cd05379">
    <property type="entry name" value="CAP_bacterial"/>
    <property type="match status" value="1"/>
</dbReference>
<dbReference type="Pfam" id="PF00188">
    <property type="entry name" value="CAP"/>
    <property type="match status" value="1"/>
</dbReference>
<dbReference type="InterPro" id="IPR035940">
    <property type="entry name" value="CAP_sf"/>
</dbReference>
<organism evidence="4 5">
    <name type="scientific">Simonsiella muelleri ATCC 29453</name>
    <dbReference type="NCBI Taxonomy" id="641147"/>
    <lineage>
        <taxon>Bacteria</taxon>
        <taxon>Pseudomonadati</taxon>
        <taxon>Pseudomonadota</taxon>
        <taxon>Betaproteobacteria</taxon>
        <taxon>Neisseriales</taxon>
        <taxon>Neisseriaceae</taxon>
        <taxon>Simonsiella</taxon>
    </lineage>
</organism>
<dbReference type="HOGENOM" id="CLU_052497_0_0_4"/>
<comment type="caution">
    <text evidence="4">The sequence shown here is derived from an EMBL/GenBank/DDBJ whole genome shotgun (WGS) entry which is preliminary data.</text>
</comment>
<dbReference type="InterPro" id="IPR014044">
    <property type="entry name" value="CAP_dom"/>
</dbReference>
<evidence type="ECO:0000256" key="2">
    <source>
        <dbReference type="SAM" id="Phobius"/>
    </source>
</evidence>
<name>V9HMW0_9NEIS</name>
<dbReference type="STRING" id="641147.HMPREF9021_00226"/>
<protein>
    <recommendedName>
        <fullName evidence="3">SCP domain-containing protein</fullName>
    </recommendedName>
</protein>
<gene>
    <name evidence="4" type="ORF">HMPREF9021_00226</name>
</gene>
<dbReference type="AlphaFoldDB" id="V9HMW0"/>
<evidence type="ECO:0000313" key="4">
    <source>
        <dbReference type="EMBL" id="EFG31827.1"/>
    </source>
</evidence>
<accession>V9HMW0</accession>